<evidence type="ECO:0000313" key="5">
    <source>
        <dbReference type="Proteomes" id="UP000033187"/>
    </source>
</evidence>
<dbReference type="Proteomes" id="UP000033187">
    <property type="component" value="Chromosome 1"/>
</dbReference>
<protein>
    <submittedName>
        <fullName evidence="4">Putative Sporulation domain protein</fullName>
    </submittedName>
</protein>
<evidence type="ECO:0000259" key="3">
    <source>
        <dbReference type="PROSITE" id="PS51724"/>
    </source>
</evidence>
<feature type="region of interest" description="Disordered" evidence="1">
    <location>
        <begin position="141"/>
        <end position="185"/>
    </location>
</feature>
<dbReference type="OrthoDB" id="7338235at2"/>
<dbReference type="KEGG" id="fil:BN1229_v1_2662"/>
<dbReference type="Pfam" id="PF05036">
    <property type="entry name" value="SPOR"/>
    <property type="match status" value="1"/>
</dbReference>
<dbReference type="InterPro" id="IPR011990">
    <property type="entry name" value="TPR-like_helical_dom_sf"/>
</dbReference>
<dbReference type="EMBL" id="LN829119">
    <property type="protein sequence ID" value="CPR21819.1"/>
    <property type="molecule type" value="Genomic_DNA"/>
</dbReference>
<evidence type="ECO:0000313" key="4">
    <source>
        <dbReference type="EMBL" id="CPR21819.1"/>
    </source>
</evidence>
<dbReference type="SUPFAM" id="SSF48452">
    <property type="entry name" value="TPR-like"/>
    <property type="match status" value="1"/>
</dbReference>
<dbReference type="InterPro" id="IPR036680">
    <property type="entry name" value="SPOR-like_sf"/>
</dbReference>
<feature type="domain" description="SPOR" evidence="3">
    <location>
        <begin position="277"/>
        <end position="362"/>
    </location>
</feature>
<dbReference type="KEGG" id="fiy:BN1229_v1_3252"/>
<proteinExistence type="predicted"/>
<dbReference type="SUPFAM" id="SSF110997">
    <property type="entry name" value="Sporulation related repeat"/>
    <property type="match status" value="1"/>
</dbReference>
<dbReference type="InterPro" id="IPR007730">
    <property type="entry name" value="SPOR-like_dom"/>
</dbReference>
<evidence type="ECO:0000256" key="2">
    <source>
        <dbReference type="SAM" id="SignalP"/>
    </source>
</evidence>
<feature type="compositionally biased region" description="Low complexity" evidence="1">
    <location>
        <begin position="252"/>
        <end position="276"/>
    </location>
</feature>
<dbReference type="AlphaFoldDB" id="A0A0D6JIJ2"/>
<organism evidence="4 5">
    <name type="scientific">Candidatus Filomicrobium marinum</name>
    <dbReference type="NCBI Taxonomy" id="1608628"/>
    <lineage>
        <taxon>Bacteria</taxon>
        <taxon>Pseudomonadati</taxon>
        <taxon>Pseudomonadota</taxon>
        <taxon>Alphaproteobacteria</taxon>
        <taxon>Hyphomicrobiales</taxon>
        <taxon>Hyphomicrobiaceae</taxon>
        <taxon>Filomicrobium</taxon>
    </lineage>
</organism>
<evidence type="ECO:0000256" key="1">
    <source>
        <dbReference type="SAM" id="MobiDB-lite"/>
    </source>
</evidence>
<name>A0A0D6JIJ2_9HYPH</name>
<reference evidence="5" key="1">
    <citation type="submission" date="2015-02" db="EMBL/GenBank/DDBJ databases">
        <authorList>
            <person name="Chooi Y.-H."/>
        </authorList>
    </citation>
    <scope>NUCLEOTIDE SEQUENCE [LARGE SCALE GENOMIC DNA]</scope>
    <source>
        <strain evidence="5">strain Y</strain>
    </source>
</reference>
<keyword evidence="5" id="KW-1185">Reference proteome</keyword>
<feature type="region of interest" description="Disordered" evidence="1">
    <location>
        <begin position="201"/>
        <end position="278"/>
    </location>
</feature>
<feature type="compositionally biased region" description="Low complexity" evidence="1">
    <location>
        <begin position="157"/>
        <end position="185"/>
    </location>
</feature>
<dbReference type="RefSeq" id="WP_082101160.1">
    <property type="nucleotide sequence ID" value="NZ_LN829118.1"/>
</dbReference>
<dbReference type="Gene3D" id="1.25.40.10">
    <property type="entry name" value="Tetratricopeptide repeat domain"/>
    <property type="match status" value="1"/>
</dbReference>
<feature type="chain" id="PRO_5002306312" evidence="2">
    <location>
        <begin position="37"/>
        <end position="362"/>
    </location>
</feature>
<feature type="signal peptide" evidence="2">
    <location>
        <begin position="1"/>
        <end position="36"/>
    </location>
</feature>
<accession>A0A0D6JIJ2</accession>
<gene>
    <name evidence="4" type="ORF">YBN1229_v1_3252</name>
</gene>
<dbReference type="Gene3D" id="3.30.70.1070">
    <property type="entry name" value="Sporulation related repeat"/>
    <property type="match status" value="1"/>
</dbReference>
<feature type="compositionally biased region" description="Polar residues" evidence="1">
    <location>
        <begin position="221"/>
        <end position="241"/>
    </location>
</feature>
<dbReference type="GO" id="GO:0042834">
    <property type="term" value="F:peptidoglycan binding"/>
    <property type="evidence" value="ECO:0007669"/>
    <property type="project" value="InterPro"/>
</dbReference>
<keyword evidence="2" id="KW-0732">Signal</keyword>
<dbReference type="PROSITE" id="PS51724">
    <property type="entry name" value="SPOR"/>
    <property type="match status" value="1"/>
</dbReference>
<sequence>MSVRQSRTWQRLAVASFAAGLSVLGGASLQPTYVLAQTVSEDASKKDPAEARKDVIAGVKAFEKGKMDQAIAELTKGLKSGGLAPKDTAKALYYRGLANRRSGRPAQAISDLTSAVWLKEGLTETERKTALENRSAAYGEAGLKDPGMVEAKGAADSGTTVSSQSSSGSGSSTTVSSSSGSSSNPLSGVGDFFSGLFGGGSSSSANASPSASDTPPASGLETASTGPSVSAWDSTTQKSTGATPTPTPPPTQQWQTAARPTKQAAVAPPSKAAAPTKKLKGRYEVQVAAVRSRDEAERLALELSKKHASILGARVPEIEETVFGNMGTFYRISIGPFAKADDTASVCKALKAGGYDCMVAKN</sequence>
<feature type="compositionally biased region" description="Low complexity" evidence="1">
    <location>
        <begin position="202"/>
        <end position="219"/>
    </location>
</feature>